<name>A0ABR8SUN6_9BACL</name>
<feature type="coiled-coil region" evidence="1">
    <location>
        <begin position="241"/>
        <end position="268"/>
    </location>
</feature>
<sequence length="269" mass="30923">MSEHLRAEQKDVDQLLKTSLSSLFYSLVGRKEEKLEKEEKELLESKALYDEANRALEDIRKQLAEVRSEIAALYEWQHWKQEYDELMADKQKSLVDSDAFIQKCLEHEVKIKGQLKEIEEAETAGNRVLNSLDEAAESLKSAGNWGTYDMLGGGMISTHIKHSRIGDAEDHVHDAQLYLRKFQEELRDVDVILNSNFEIQGLLTFADYFLDGFFSDWLVQNKIHDAQDSVSSGMGEVGRVLIKLDSTKQKLLGELKDWEDKRKRAVEEA</sequence>
<accession>A0ABR8SUN6</accession>
<dbReference type="EMBL" id="JACSQL010000001">
    <property type="protein sequence ID" value="MBD7967054.1"/>
    <property type="molecule type" value="Genomic_DNA"/>
</dbReference>
<dbReference type="Proteomes" id="UP000608071">
    <property type="component" value="Unassembled WGS sequence"/>
</dbReference>
<keyword evidence="3" id="KW-1185">Reference proteome</keyword>
<proteinExistence type="predicted"/>
<organism evidence="2 3">
    <name type="scientific">Paenibacillus gallinarum</name>
    <dbReference type="NCBI Taxonomy" id="2762232"/>
    <lineage>
        <taxon>Bacteria</taxon>
        <taxon>Bacillati</taxon>
        <taxon>Bacillota</taxon>
        <taxon>Bacilli</taxon>
        <taxon>Bacillales</taxon>
        <taxon>Paenibacillaceae</taxon>
        <taxon>Paenibacillus</taxon>
    </lineage>
</organism>
<evidence type="ECO:0000313" key="3">
    <source>
        <dbReference type="Proteomes" id="UP000608071"/>
    </source>
</evidence>
<reference evidence="2 3" key="1">
    <citation type="submission" date="2020-08" db="EMBL/GenBank/DDBJ databases">
        <title>A Genomic Blueprint of the Chicken Gut Microbiome.</title>
        <authorList>
            <person name="Gilroy R."/>
            <person name="Ravi A."/>
            <person name="Getino M."/>
            <person name="Pursley I."/>
            <person name="Horton D.L."/>
            <person name="Alikhan N.-F."/>
            <person name="Baker D."/>
            <person name="Gharbi K."/>
            <person name="Hall N."/>
            <person name="Watson M."/>
            <person name="Adriaenssens E.M."/>
            <person name="Foster-Nyarko E."/>
            <person name="Jarju S."/>
            <person name="Secka A."/>
            <person name="Antonio M."/>
            <person name="Oren A."/>
            <person name="Chaudhuri R."/>
            <person name="La Ragione R.M."/>
            <person name="Hildebrand F."/>
            <person name="Pallen M.J."/>
        </authorList>
    </citation>
    <scope>NUCLEOTIDE SEQUENCE [LARGE SCALE GENOMIC DNA]</scope>
    <source>
        <strain evidence="2 3">Sa2BVA9</strain>
    </source>
</reference>
<dbReference type="RefSeq" id="WP_191798080.1">
    <property type="nucleotide sequence ID" value="NZ_JACSQL010000001.1"/>
</dbReference>
<evidence type="ECO:0000256" key="1">
    <source>
        <dbReference type="SAM" id="Coils"/>
    </source>
</evidence>
<gene>
    <name evidence="2" type="ORF">H9647_03175</name>
</gene>
<feature type="coiled-coil region" evidence="1">
    <location>
        <begin position="28"/>
        <end position="69"/>
    </location>
</feature>
<evidence type="ECO:0000313" key="2">
    <source>
        <dbReference type="EMBL" id="MBD7967054.1"/>
    </source>
</evidence>
<comment type="caution">
    <text evidence="2">The sequence shown here is derived from an EMBL/GenBank/DDBJ whole genome shotgun (WGS) entry which is preliminary data.</text>
</comment>
<keyword evidence="1" id="KW-0175">Coiled coil</keyword>
<protein>
    <submittedName>
        <fullName evidence="2">Uncharacterized protein</fullName>
    </submittedName>
</protein>